<dbReference type="Proteomes" id="UP000076078">
    <property type="component" value="Unassembled WGS sequence"/>
</dbReference>
<protein>
    <recommendedName>
        <fullName evidence="1">DSCP-N domain-containing protein</fullName>
    </recommendedName>
</protein>
<reference evidence="2 3" key="1">
    <citation type="submission" date="2015-12" db="EMBL/GenBank/DDBJ databases">
        <title>Dictyostelia acquired genes for synthesis and detection of signals that induce cell-type specialization by lateral gene transfer from prokaryotes.</title>
        <authorList>
            <person name="Gloeckner G."/>
            <person name="Schaap P."/>
        </authorList>
    </citation>
    <scope>NUCLEOTIDE SEQUENCE [LARGE SCALE GENOMIC DNA]</scope>
    <source>
        <strain evidence="2 3">TK</strain>
    </source>
</reference>
<sequence>MRCEGLSAANCQTAYPVCRLITLESCCGGQGICVDINLIKMDQDECPIVGDEGETYCIQDPINDFIFEIKISNVSQFNFESYILFKPNAETCESLGCEMRSLGCEYLDFGACSSLSPCCQPTPVCVDNGIDIYTVNKPICDIDCPVNFTCRSFLGNIPQCLPITCDIVHCPESTYCREIPGVGVVSCFPIFLEESDAEESCETKRCPINFHCDEGAFTNADCIPDEVVFTGSRFNCSRCPSNWWCQPLGWDGLCVEWGNEIYECYDGLCHQFQKCDTTSRSCVYQPCDNKTCSDGLFCFQITENHPRMCASDIILPSQLELDTIKI</sequence>
<organism evidence="2 3">
    <name type="scientific">Tieghemostelium lacteum</name>
    <name type="common">Slime mold</name>
    <name type="synonym">Dictyostelium lacteum</name>
    <dbReference type="NCBI Taxonomy" id="361077"/>
    <lineage>
        <taxon>Eukaryota</taxon>
        <taxon>Amoebozoa</taxon>
        <taxon>Evosea</taxon>
        <taxon>Eumycetozoa</taxon>
        <taxon>Dictyostelia</taxon>
        <taxon>Dictyosteliales</taxon>
        <taxon>Raperosteliaceae</taxon>
        <taxon>Tieghemostelium</taxon>
    </lineage>
</organism>
<dbReference type="EMBL" id="LODT01000029">
    <property type="protein sequence ID" value="KYQ92463.1"/>
    <property type="molecule type" value="Genomic_DNA"/>
</dbReference>
<dbReference type="OMA" id="PNITCKE"/>
<feature type="domain" description="DSCP-N" evidence="1">
    <location>
        <begin position="3"/>
        <end position="126"/>
    </location>
</feature>
<evidence type="ECO:0000259" key="1">
    <source>
        <dbReference type="Pfam" id="PF04562"/>
    </source>
</evidence>
<evidence type="ECO:0000313" key="2">
    <source>
        <dbReference type="EMBL" id="KYQ92463.1"/>
    </source>
</evidence>
<dbReference type="AlphaFoldDB" id="A0A151ZES8"/>
<comment type="caution">
    <text evidence="2">The sequence shown here is derived from an EMBL/GenBank/DDBJ whole genome shotgun (WGS) entry which is preliminary data.</text>
</comment>
<dbReference type="OrthoDB" id="15663at2759"/>
<dbReference type="InParanoid" id="A0A151ZES8"/>
<accession>A0A151ZES8</accession>
<keyword evidence="3" id="KW-1185">Reference proteome</keyword>
<gene>
    <name evidence="2" type="ORF">DLAC_06445</name>
</gene>
<proteinExistence type="predicted"/>
<dbReference type="InterPro" id="IPR007643">
    <property type="entry name" value="Dict_spore_N"/>
</dbReference>
<dbReference type="Pfam" id="PF04562">
    <property type="entry name" value="Dicty_spore_N"/>
    <property type="match status" value="1"/>
</dbReference>
<evidence type="ECO:0000313" key="3">
    <source>
        <dbReference type="Proteomes" id="UP000076078"/>
    </source>
</evidence>
<name>A0A151ZES8_TIELA</name>